<keyword evidence="3 6" id="KW-0812">Transmembrane</keyword>
<dbReference type="Proteomes" id="UP000825886">
    <property type="component" value="Chromosome"/>
</dbReference>
<keyword evidence="2 6" id="KW-1003">Cell membrane</keyword>
<evidence type="ECO:0000256" key="4">
    <source>
        <dbReference type="ARBA" id="ARBA00022989"/>
    </source>
</evidence>
<comment type="subunit">
    <text evidence="6">Probably part of a complex composed of WzxE, WzyE and WzzE.</text>
</comment>
<dbReference type="EMBL" id="CP081864">
    <property type="protein sequence ID" value="QZN95812.1"/>
    <property type="molecule type" value="Genomic_DNA"/>
</dbReference>
<sequence length="365" mass="40743">MKHENPANGTSGEAHYRVTTADAGIENELDIRGLCGALWRGKFWIAGVALAFALVALGYSYLARQEWSAMAITDRPGVTRLGGYYPQQQFLRNLDAKAFASLPPEALSVSAKVYDEFVMQVAAYDTRRDFWLQSDYYKSNQDGDAKADAALLDELIADIQFTPRDDGKKTFDSVRLTADNAPDANRLLRDYIEFASQRAAQHLNGELKGAWAARKVFLQSQIQRQEAVAQAIFDRDLNSVKMALKIAQQQGISRSQTDTPAQELPPSELFLLGRPMLQAQLESLQASGPRYDIDYDQDRAMLATLSVEPTLDAALQTYRYLRTPEEPVKRDSPRRLFLMVMWGAIGALTGAGIALVRCKPQRRVD</sequence>
<dbReference type="Pfam" id="PF02706">
    <property type="entry name" value="Wzz"/>
    <property type="match status" value="1"/>
</dbReference>
<evidence type="ECO:0000313" key="8">
    <source>
        <dbReference type="EMBL" id="QZN95812.1"/>
    </source>
</evidence>
<evidence type="ECO:0000256" key="6">
    <source>
        <dbReference type="HAMAP-Rule" id="MF_02025"/>
    </source>
</evidence>
<dbReference type="PANTHER" id="PTHR32309:SF16">
    <property type="entry name" value="ECA POLYSACCHARIDE CHAIN LENGTH MODULATION PROTEIN"/>
    <property type="match status" value="1"/>
</dbReference>
<evidence type="ECO:0000259" key="7">
    <source>
        <dbReference type="Pfam" id="PF02706"/>
    </source>
</evidence>
<evidence type="ECO:0000256" key="5">
    <source>
        <dbReference type="ARBA" id="ARBA00023136"/>
    </source>
</evidence>
<keyword evidence="6" id="KW-0997">Cell inner membrane</keyword>
<dbReference type="NCBIfam" id="NF008645">
    <property type="entry name" value="PRK11638.1"/>
    <property type="match status" value="1"/>
</dbReference>
<keyword evidence="9" id="KW-1185">Reference proteome</keyword>
<evidence type="ECO:0000313" key="9">
    <source>
        <dbReference type="Proteomes" id="UP000825886"/>
    </source>
</evidence>
<comment type="pathway">
    <text evidence="6">Bacterial outer membrane biogenesis; enterobacterial common antigen biosynthesis.</text>
</comment>
<dbReference type="SUPFAM" id="SSF160355">
    <property type="entry name" value="Bacterial polysaccharide co-polymerase-like"/>
    <property type="match status" value="1"/>
</dbReference>
<dbReference type="InterPro" id="IPR003856">
    <property type="entry name" value="LPS_length_determ_N"/>
</dbReference>
<evidence type="ECO:0000256" key="3">
    <source>
        <dbReference type="ARBA" id="ARBA00022692"/>
    </source>
</evidence>
<dbReference type="Gene3D" id="3.30.1890.10">
    <property type="entry name" value="FepE-like"/>
    <property type="match status" value="2"/>
</dbReference>
<feature type="transmembrane region" description="Helical" evidence="6">
    <location>
        <begin position="43"/>
        <end position="62"/>
    </location>
</feature>
<feature type="domain" description="Polysaccharide chain length determinant N-terminal" evidence="7">
    <location>
        <begin position="27"/>
        <end position="77"/>
    </location>
</feature>
<dbReference type="PANTHER" id="PTHR32309">
    <property type="entry name" value="TYROSINE-PROTEIN KINASE"/>
    <property type="match status" value="1"/>
</dbReference>
<dbReference type="InterPro" id="IPR050445">
    <property type="entry name" value="Bact_polysacc_biosynth/exp"/>
</dbReference>
<name>A0ABX9AKV7_9ENTR</name>
<organism evidence="8 9">
    <name type="scientific">Symbiopectobacterium purcellii</name>
    <dbReference type="NCBI Taxonomy" id="2871826"/>
    <lineage>
        <taxon>Bacteria</taxon>
        <taxon>Pseudomonadati</taxon>
        <taxon>Pseudomonadota</taxon>
        <taxon>Gammaproteobacteria</taxon>
        <taxon>Enterobacterales</taxon>
        <taxon>Enterobacteriaceae</taxon>
    </lineage>
</organism>
<evidence type="ECO:0000256" key="2">
    <source>
        <dbReference type="ARBA" id="ARBA00022475"/>
    </source>
</evidence>
<comment type="subcellular location">
    <subcellularLocation>
        <location evidence="6">Cell inner membrane</location>
        <topology evidence="6">Multi-pass membrane protein</topology>
    </subcellularLocation>
    <subcellularLocation>
        <location evidence="1">Cell membrane</location>
        <topology evidence="1">Multi-pass membrane protein</topology>
    </subcellularLocation>
</comment>
<dbReference type="HAMAP" id="MF_02025">
    <property type="entry name" value="WzzE"/>
    <property type="match status" value="1"/>
</dbReference>
<proteinExistence type="inferred from homology"/>
<comment type="function">
    <text evidence="6">Modulates the polysaccharide chain length of enterobacterial common antigen (ECA).</text>
</comment>
<accession>A0ABX9AKV7</accession>
<feature type="transmembrane region" description="Helical" evidence="6">
    <location>
        <begin position="336"/>
        <end position="356"/>
    </location>
</feature>
<keyword evidence="5 6" id="KW-0472">Membrane</keyword>
<keyword evidence="4 6" id="KW-1133">Transmembrane helix</keyword>
<comment type="similarity">
    <text evidence="6">Belongs to the WzzB/Cld/Rol family.</text>
</comment>
<reference evidence="8 9" key="1">
    <citation type="submission" date="2021-08" db="EMBL/GenBank/DDBJ databases">
        <title>Culture and genomic analysis of Symbiopectobacterium purcellii sp. nov. gen. nov., isolated from the leafhopper Empoasca decipiens.</title>
        <authorList>
            <person name="Nadal-Jimenez P."/>
            <person name="Siozios S."/>
            <person name="Halliday N."/>
            <person name="Camara M."/>
            <person name="Hurst G.D.D."/>
        </authorList>
    </citation>
    <scope>NUCLEOTIDE SEQUENCE [LARGE SCALE GENOMIC DNA]</scope>
    <source>
        <strain evidence="8 9">SyEd1</strain>
    </source>
</reference>
<dbReference type="RefSeq" id="WP_222158888.1">
    <property type="nucleotide sequence ID" value="NZ_CP081864.1"/>
</dbReference>
<evidence type="ECO:0000256" key="1">
    <source>
        <dbReference type="ARBA" id="ARBA00004651"/>
    </source>
</evidence>
<protein>
    <recommendedName>
        <fullName evidence="6">ECA polysaccharide chain length modulation protein</fullName>
    </recommendedName>
</protein>
<gene>
    <name evidence="6 8" type="primary">wzzE</name>
    <name evidence="8" type="ORF">K6K13_22255</name>
</gene>
<dbReference type="InterPro" id="IPR032895">
    <property type="entry name" value="WzzE"/>
</dbReference>